<protein>
    <submittedName>
        <fullName evidence="2">Uncharacterized protein</fullName>
    </submittedName>
</protein>
<keyword evidence="3" id="KW-1185">Reference proteome</keyword>
<sequence length="115" mass="13425">MGSHLIWLSLFLIIYYMDQVQGNHKTPETSLKPSKAESIMENPVKSDLSTTFHNGLCKCKGNGRWDEQKSCPCTKSARRKNKRAKLRKLCQGKMKKHLKKCHIFRQRKQHLIVPF</sequence>
<feature type="signal peptide" evidence="1">
    <location>
        <begin position="1"/>
        <end position="22"/>
    </location>
</feature>
<proteinExistence type="predicted"/>
<evidence type="ECO:0000313" key="2">
    <source>
        <dbReference type="EMBL" id="KAK7886858.1"/>
    </source>
</evidence>
<dbReference type="EMBL" id="JBBPFD010000019">
    <property type="protein sequence ID" value="KAK7886858.1"/>
    <property type="molecule type" value="Genomic_DNA"/>
</dbReference>
<accession>A0AAW0N7M5</accession>
<dbReference type="Proteomes" id="UP001460270">
    <property type="component" value="Unassembled WGS sequence"/>
</dbReference>
<evidence type="ECO:0000313" key="3">
    <source>
        <dbReference type="Proteomes" id="UP001460270"/>
    </source>
</evidence>
<reference evidence="3" key="1">
    <citation type="submission" date="2024-04" db="EMBL/GenBank/DDBJ databases">
        <title>Salinicola lusitanus LLJ914,a marine bacterium isolated from the Okinawa Trough.</title>
        <authorList>
            <person name="Li J."/>
        </authorList>
    </citation>
    <scope>NUCLEOTIDE SEQUENCE [LARGE SCALE GENOMIC DNA]</scope>
</reference>
<evidence type="ECO:0000256" key="1">
    <source>
        <dbReference type="SAM" id="SignalP"/>
    </source>
</evidence>
<name>A0AAW0N7M5_9GOBI</name>
<dbReference type="AlphaFoldDB" id="A0AAW0N7M5"/>
<feature type="chain" id="PRO_5043765866" evidence="1">
    <location>
        <begin position="23"/>
        <end position="115"/>
    </location>
</feature>
<keyword evidence="1" id="KW-0732">Signal</keyword>
<comment type="caution">
    <text evidence="2">The sequence shown here is derived from an EMBL/GenBank/DDBJ whole genome shotgun (WGS) entry which is preliminary data.</text>
</comment>
<gene>
    <name evidence="2" type="ORF">WMY93_026479</name>
</gene>
<organism evidence="2 3">
    <name type="scientific">Mugilogobius chulae</name>
    <name type="common">yellowstripe goby</name>
    <dbReference type="NCBI Taxonomy" id="88201"/>
    <lineage>
        <taxon>Eukaryota</taxon>
        <taxon>Metazoa</taxon>
        <taxon>Chordata</taxon>
        <taxon>Craniata</taxon>
        <taxon>Vertebrata</taxon>
        <taxon>Euteleostomi</taxon>
        <taxon>Actinopterygii</taxon>
        <taxon>Neopterygii</taxon>
        <taxon>Teleostei</taxon>
        <taxon>Neoteleostei</taxon>
        <taxon>Acanthomorphata</taxon>
        <taxon>Gobiaria</taxon>
        <taxon>Gobiiformes</taxon>
        <taxon>Gobioidei</taxon>
        <taxon>Gobiidae</taxon>
        <taxon>Gobionellinae</taxon>
        <taxon>Mugilogobius</taxon>
    </lineage>
</organism>